<feature type="signal peptide" evidence="2">
    <location>
        <begin position="1"/>
        <end position="31"/>
    </location>
</feature>
<reference evidence="3 4" key="1">
    <citation type="journal article" date="2016" name="Environ. Microbiol.">
        <title>New Methyloceanibacter diversity from North Sea sediments includes methanotroph containing solely the soluble methane monooxygenase.</title>
        <authorList>
            <person name="Vekeman B."/>
            <person name="Kerckhof F.M."/>
            <person name="Cremers G."/>
            <person name="de Vos P."/>
            <person name="Vandamme P."/>
            <person name="Boon N."/>
            <person name="Op den Camp H.J."/>
            <person name="Heylen K."/>
        </authorList>
    </citation>
    <scope>NUCLEOTIDE SEQUENCE [LARGE SCALE GENOMIC DNA]</scope>
    <source>
        <strain evidence="3 4">R-67174</strain>
    </source>
</reference>
<evidence type="ECO:0000256" key="1">
    <source>
        <dbReference type="SAM" id="MobiDB-lite"/>
    </source>
</evidence>
<dbReference type="Proteomes" id="UP000094501">
    <property type="component" value="Unassembled WGS sequence"/>
</dbReference>
<sequence>MRCAIRFLPAALAAVSILVLALLTAPRTVSAEPVEIDNAGLVTMLQNLGYEPVEQKYPNGDPYQRIKGSAPDLNWTADLAVNPNSKLVWLEMDFWGLNENQKFPYDVLLEALERNFNLGTVRFIYLKRLRKLRLAGSLPNRDVTPVQIRKLIDEAVNEARQTQHLWNPNKWRVDAAQEQPAEEPDQGTPAEPEAKAAAGEPEEPAVE</sequence>
<dbReference type="EMBL" id="LPWG01000013">
    <property type="protein sequence ID" value="ODR98692.1"/>
    <property type="molecule type" value="Genomic_DNA"/>
</dbReference>
<feature type="compositionally biased region" description="Low complexity" evidence="1">
    <location>
        <begin position="189"/>
        <end position="199"/>
    </location>
</feature>
<feature type="chain" id="PRO_5009138794" evidence="2">
    <location>
        <begin position="32"/>
        <end position="207"/>
    </location>
</feature>
<dbReference type="AlphaFoldDB" id="A0A1E3VYT9"/>
<keyword evidence="4" id="KW-1185">Reference proteome</keyword>
<evidence type="ECO:0000313" key="4">
    <source>
        <dbReference type="Proteomes" id="UP000094501"/>
    </source>
</evidence>
<dbReference type="RefSeq" id="WP_069438149.1">
    <property type="nucleotide sequence ID" value="NZ_LPWG01000013.1"/>
</dbReference>
<evidence type="ECO:0000256" key="2">
    <source>
        <dbReference type="SAM" id="SignalP"/>
    </source>
</evidence>
<accession>A0A1E3VYT9</accession>
<gene>
    <name evidence="3" type="ORF">AUC68_09910</name>
</gene>
<evidence type="ECO:0000313" key="3">
    <source>
        <dbReference type="EMBL" id="ODR98692.1"/>
    </source>
</evidence>
<proteinExistence type="predicted"/>
<feature type="region of interest" description="Disordered" evidence="1">
    <location>
        <begin position="168"/>
        <end position="207"/>
    </location>
</feature>
<keyword evidence="2" id="KW-0732">Signal</keyword>
<protein>
    <submittedName>
        <fullName evidence="3">Uncharacterized protein</fullName>
    </submittedName>
</protein>
<dbReference type="OrthoDB" id="163953at2"/>
<name>A0A1E3VYT9_9HYPH</name>
<organism evidence="3 4">
    <name type="scientific">Methyloceanibacter methanicus</name>
    <dbReference type="NCBI Taxonomy" id="1774968"/>
    <lineage>
        <taxon>Bacteria</taxon>
        <taxon>Pseudomonadati</taxon>
        <taxon>Pseudomonadota</taxon>
        <taxon>Alphaproteobacteria</taxon>
        <taxon>Hyphomicrobiales</taxon>
        <taxon>Hyphomicrobiaceae</taxon>
        <taxon>Methyloceanibacter</taxon>
    </lineage>
</organism>
<comment type="caution">
    <text evidence="3">The sequence shown here is derived from an EMBL/GenBank/DDBJ whole genome shotgun (WGS) entry which is preliminary data.</text>
</comment>